<accession>A0ABM9AY66</accession>
<evidence type="ECO:0000313" key="5">
    <source>
        <dbReference type="Proteomes" id="UP000837803"/>
    </source>
</evidence>
<comment type="caution">
    <text evidence="4">The sequence shown here is derived from an EMBL/GenBank/DDBJ whole genome shotgun (WGS) entry which is preliminary data.</text>
</comment>
<evidence type="ECO:0000256" key="2">
    <source>
        <dbReference type="ARBA" id="ARBA00023002"/>
    </source>
</evidence>
<dbReference type="InterPro" id="IPR051545">
    <property type="entry name" value="NAD(P)H_dehydrogenase_qn"/>
</dbReference>
<dbReference type="Gene3D" id="3.40.50.360">
    <property type="match status" value="1"/>
</dbReference>
<evidence type="ECO:0000256" key="1">
    <source>
        <dbReference type="ARBA" id="ARBA00006252"/>
    </source>
</evidence>
<name>A0ABM9AY66_9BACT</name>
<dbReference type="GO" id="GO:0003955">
    <property type="term" value="F:NAD(P)H dehydrogenase (quinone) activity"/>
    <property type="evidence" value="ECO:0007669"/>
    <property type="project" value="UniProtKB-EC"/>
</dbReference>
<organism evidence="4 5">
    <name type="scientific">Neolewinella maritima</name>
    <dbReference type="NCBI Taxonomy" id="1383882"/>
    <lineage>
        <taxon>Bacteria</taxon>
        <taxon>Pseudomonadati</taxon>
        <taxon>Bacteroidota</taxon>
        <taxon>Saprospiria</taxon>
        <taxon>Saprospirales</taxon>
        <taxon>Lewinellaceae</taxon>
        <taxon>Neolewinella</taxon>
    </lineage>
</organism>
<comment type="similarity">
    <text evidence="1">Belongs to the NAD(P)H dehydrogenase (quinone) family.</text>
</comment>
<gene>
    <name evidence="4" type="primary">kefF</name>
    <name evidence="4" type="ORF">LEM8419_00964</name>
</gene>
<proteinExistence type="inferred from homology"/>
<evidence type="ECO:0000259" key="3">
    <source>
        <dbReference type="Pfam" id="PF02525"/>
    </source>
</evidence>
<dbReference type="EC" id="1.6.5.2" evidence="4"/>
<dbReference type="PANTHER" id="PTHR10204:SF34">
    <property type="entry name" value="NAD(P)H DEHYDROGENASE [QUINONE] 1 ISOFORM 1"/>
    <property type="match status" value="1"/>
</dbReference>
<protein>
    <submittedName>
        <fullName evidence="4">Glutathione-regulated potassium-efflux system ancillary protein KefF</fullName>
        <ecNumber evidence="4">1.6.5.2</ecNumber>
    </submittedName>
</protein>
<dbReference type="InterPro" id="IPR003680">
    <property type="entry name" value="Flavodoxin_fold"/>
</dbReference>
<dbReference type="SUPFAM" id="SSF52218">
    <property type="entry name" value="Flavoproteins"/>
    <property type="match status" value="1"/>
</dbReference>
<feature type="domain" description="Flavodoxin-like fold" evidence="3">
    <location>
        <begin position="3"/>
        <end position="187"/>
    </location>
</feature>
<dbReference type="PANTHER" id="PTHR10204">
    <property type="entry name" value="NAD P H OXIDOREDUCTASE-RELATED"/>
    <property type="match status" value="1"/>
</dbReference>
<keyword evidence="2 4" id="KW-0560">Oxidoreductase</keyword>
<reference evidence="4" key="1">
    <citation type="submission" date="2021-12" db="EMBL/GenBank/DDBJ databases">
        <authorList>
            <person name="Rodrigo-Torres L."/>
            <person name="Arahal R. D."/>
            <person name="Lucena T."/>
        </authorList>
    </citation>
    <scope>NUCLEOTIDE SEQUENCE</scope>
    <source>
        <strain evidence="4">CECT 8419</strain>
    </source>
</reference>
<sequence length="196" mass="21648">MSTVLVVLAHPNPDSLNGATAKSIEKALTDGGHEVRMKDLYRTEFDPILGPKDFGAWQNSSVPDDVAKEQKDIAWADALVFVYPIWWHERPAILKGWIDRTFTKGFAWDFDENGLVGKLAGKKAFVAATFGSPTPLYDALNVDMDNLFSSVEKGTLGFCGIKETKFVDEFGVLQQDRAANEAYLKRATEAAVAFLN</sequence>
<evidence type="ECO:0000313" key="4">
    <source>
        <dbReference type="EMBL" id="CAH0999664.1"/>
    </source>
</evidence>
<keyword evidence="5" id="KW-1185">Reference proteome</keyword>
<dbReference type="InterPro" id="IPR029039">
    <property type="entry name" value="Flavoprotein-like_sf"/>
</dbReference>
<dbReference type="EMBL" id="CAKLPZ010000001">
    <property type="protein sequence ID" value="CAH0999664.1"/>
    <property type="molecule type" value="Genomic_DNA"/>
</dbReference>
<dbReference type="Proteomes" id="UP000837803">
    <property type="component" value="Unassembled WGS sequence"/>
</dbReference>
<dbReference type="Pfam" id="PF02525">
    <property type="entry name" value="Flavodoxin_2"/>
    <property type="match status" value="1"/>
</dbReference>
<dbReference type="RefSeq" id="WP_238749873.1">
    <property type="nucleotide sequence ID" value="NZ_CAKLPZ010000001.1"/>
</dbReference>